<evidence type="ECO:0000313" key="1">
    <source>
        <dbReference type="EMBL" id="GGF82291.1"/>
    </source>
</evidence>
<evidence type="ECO:0000313" key="2">
    <source>
        <dbReference type="Proteomes" id="UP000606044"/>
    </source>
</evidence>
<sequence length="66" mass="7126">MGRRAARFTEADLTRVLKAAKKAGLQARVDLIHCTVELGENIVSTALDHASDAEAARLQRVKGLVL</sequence>
<name>A0A917CAS6_9HYPH</name>
<dbReference type="AlphaFoldDB" id="A0A917CAS6"/>
<organism evidence="1 2">
    <name type="scientific">Azorhizobium oxalatiphilum</name>
    <dbReference type="NCBI Taxonomy" id="980631"/>
    <lineage>
        <taxon>Bacteria</taxon>
        <taxon>Pseudomonadati</taxon>
        <taxon>Pseudomonadota</taxon>
        <taxon>Alphaproteobacteria</taxon>
        <taxon>Hyphomicrobiales</taxon>
        <taxon>Xanthobacteraceae</taxon>
        <taxon>Azorhizobium</taxon>
    </lineage>
</organism>
<accession>A0A917CAS6</accession>
<reference evidence="1" key="1">
    <citation type="journal article" date="2014" name="Int. J. Syst. Evol. Microbiol.">
        <title>Complete genome sequence of Corynebacterium casei LMG S-19264T (=DSM 44701T), isolated from a smear-ripened cheese.</title>
        <authorList>
            <consortium name="US DOE Joint Genome Institute (JGI-PGF)"/>
            <person name="Walter F."/>
            <person name="Albersmeier A."/>
            <person name="Kalinowski J."/>
            <person name="Ruckert C."/>
        </authorList>
    </citation>
    <scope>NUCLEOTIDE SEQUENCE</scope>
    <source>
        <strain evidence="1">CCM 7897</strain>
    </source>
</reference>
<comment type="caution">
    <text evidence="1">The sequence shown here is derived from an EMBL/GenBank/DDBJ whole genome shotgun (WGS) entry which is preliminary data.</text>
</comment>
<dbReference type="Proteomes" id="UP000606044">
    <property type="component" value="Unassembled WGS sequence"/>
</dbReference>
<dbReference type="RefSeq" id="WP_188583415.1">
    <property type="nucleotide sequence ID" value="NZ_BMCT01000009.1"/>
</dbReference>
<reference evidence="1" key="2">
    <citation type="submission" date="2020-09" db="EMBL/GenBank/DDBJ databases">
        <authorList>
            <person name="Sun Q."/>
            <person name="Sedlacek I."/>
        </authorList>
    </citation>
    <scope>NUCLEOTIDE SEQUENCE</scope>
    <source>
        <strain evidence="1">CCM 7897</strain>
    </source>
</reference>
<keyword evidence="2" id="KW-1185">Reference proteome</keyword>
<protein>
    <submittedName>
        <fullName evidence="1">Uncharacterized protein</fullName>
    </submittedName>
</protein>
<proteinExistence type="predicted"/>
<gene>
    <name evidence="1" type="ORF">GCM10007301_47990</name>
</gene>
<dbReference type="EMBL" id="BMCT01000009">
    <property type="protein sequence ID" value="GGF82291.1"/>
    <property type="molecule type" value="Genomic_DNA"/>
</dbReference>